<comment type="caution">
    <text evidence="2">The sequence shown here is derived from an EMBL/GenBank/DDBJ whole genome shotgun (WGS) entry which is preliminary data.</text>
</comment>
<gene>
    <name evidence="2" type="ORF">SAMN04489748_0016</name>
</gene>
<evidence type="ECO:0000256" key="1">
    <source>
        <dbReference type="SAM" id="MobiDB-lite"/>
    </source>
</evidence>
<evidence type="ECO:0000313" key="2">
    <source>
        <dbReference type="EMBL" id="SEB28653.1"/>
    </source>
</evidence>
<dbReference type="AlphaFoldDB" id="A0AA45V4Q7"/>
<sequence>MARYTGYHSQASSRDDQPSAADYHSRPPSANPDISTRARRVPTPSAAIALWA</sequence>
<organism evidence="2 3">
    <name type="scientific">Bifidobacterium longum</name>
    <dbReference type="NCBI Taxonomy" id="216816"/>
    <lineage>
        <taxon>Bacteria</taxon>
        <taxon>Bacillati</taxon>
        <taxon>Actinomycetota</taxon>
        <taxon>Actinomycetes</taxon>
        <taxon>Bifidobacteriales</taxon>
        <taxon>Bifidobacteriaceae</taxon>
        <taxon>Bifidobacterium</taxon>
    </lineage>
</organism>
<protein>
    <submittedName>
        <fullName evidence="2">Uncharacterized protein</fullName>
    </submittedName>
</protein>
<dbReference type="Proteomes" id="UP000182842">
    <property type="component" value="Unassembled WGS sequence"/>
</dbReference>
<dbReference type="EMBL" id="FNRW01000001">
    <property type="protein sequence ID" value="SEB28653.1"/>
    <property type="molecule type" value="Genomic_DNA"/>
</dbReference>
<name>A0AA45V4Q7_BIFLN</name>
<proteinExistence type="predicted"/>
<feature type="region of interest" description="Disordered" evidence="1">
    <location>
        <begin position="1"/>
        <end position="42"/>
    </location>
</feature>
<reference evidence="2 3" key="1">
    <citation type="submission" date="2016-10" db="EMBL/GenBank/DDBJ databases">
        <authorList>
            <person name="Varghese N."/>
            <person name="Submissions S."/>
        </authorList>
    </citation>
    <scope>NUCLEOTIDE SEQUENCE [LARGE SCALE GENOMIC DNA]</scope>
    <source>
        <strain evidence="2 3">DSM 20219</strain>
    </source>
</reference>
<accession>A0AA45V4Q7</accession>
<evidence type="ECO:0000313" key="3">
    <source>
        <dbReference type="Proteomes" id="UP000182842"/>
    </source>
</evidence>